<feature type="binding site" evidence="3">
    <location>
        <begin position="221"/>
        <end position="223"/>
    </location>
    <ligand>
        <name>NAD(+)</name>
        <dbReference type="ChEBI" id="CHEBI:57540"/>
    </ligand>
</feature>
<feature type="binding site" evidence="3">
    <location>
        <position position="75"/>
    </location>
    <ligand>
        <name>substrate</name>
    </ligand>
</feature>
<dbReference type="AlphaFoldDB" id="A0A517YPV1"/>
<comment type="caution">
    <text evidence="3 4">Lacks conserved residue(s) required for the propagation of feature annotation.</text>
</comment>
<evidence type="ECO:0000256" key="1">
    <source>
        <dbReference type="ARBA" id="ARBA00022679"/>
    </source>
</evidence>
<dbReference type="EMBL" id="CP036425">
    <property type="protein sequence ID" value="QDU32254.1"/>
    <property type="molecule type" value="Genomic_DNA"/>
</dbReference>
<dbReference type="KEGG" id="pcor:KS4_02850"/>
<dbReference type="GO" id="GO:0036055">
    <property type="term" value="F:protein-succinyllysine desuccinylase activity"/>
    <property type="evidence" value="ECO:0007669"/>
    <property type="project" value="UniProtKB-UniRule"/>
</dbReference>
<feature type="binding site" evidence="3">
    <location>
        <begin position="247"/>
        <end position="249"/>
    </location>
    <ligand>
        <name>NAD(+)</name>
        <dbReference type="ChEBI" id="CHEBI:57540"/>
    </ligand>
</feature>
<comment type="function">
    <text evidence="3">NAD-dependent lysine deacetylase and desuccinylase that specifically removes acetyl and succinyl groups on target proteins. Modulates the activities of several proteins which are inactive in their acylated form.</text>
</comment>
<evidence type="ECO:0000313" key="7">
    <source>
        <dbReference type="EMBL" id="QDU32254.1"/>
    </source>
</evidence>
<dbReference type="GO" id="GO:0070403">
    <property type="term" value="F:NAD+ binding"/>
    <property type="evidence" value="ECO:0007669"/>
    <property type="project" value="UniProtKB-UniRule"/>
</dbReference>
<dbReference type="PANTHER" id="PTHR11085">
    <property type="entry name" value="NAD-DEPENDENT PROTEIN DEACYLASE SIRTUIN-5, MITOCHONDRIAL-RELATED"/>
    <property type="match status" value="1"/>
</dbReference>
<dbReference type="SUPFAM" id="SSF52467">
    <property type="entry name" value="DHS-like NAD/FAD-binding domain"/>
    <property type="match status" value="1"/>
</dbReference>
<dbReference type="Pfam" id="PF02146">
    <property type="entry name" value="SIR2"/>
    <property type="match status" value="1"/>
</dbReference>
<feature type="domain" description="Deacetylase sirtuin-type" evidence="6">
    <location>
        <begin position="4"/>
        <end position="278"/>
    </location>
</feature>
<evidence type="ECO:0000256" key="2">
    <source>
        <dbReference type="ARBA" id="ARBA00023027"/>
    </source>
</evidence>
<protein>
    <recommendedName>
        <fullName evidence="3">NAD-dependent protein deacylase</fullName>
        <ecNumber evidence="3">2.3.1.286</ecNumber>
    </recommendedName>
    <alternativeName>
        <fullName evidence="3">Regulatory protein SIR2 homolog</fullName>
    </alternativeName>
</protein>
<feature type="binding site" evidence="3">
    <location>
        <begin position="113"/>
        <end position="116"/>
    </location>
    <ligand>
        <name>NAD(+)</name>
        <dbReference type="ChEBI" id="CHEBI:57540"/>
    </ligand>
</feature>
<evidence type="ECO:0000256" key="3">
    <source>
        <dbReference type="HAMAP-Rule" id="MF_01121"/>
    </source>
</evidence>
<keyword evidence="2 3" id="KW-0520">NAD</keyword>
<dbReference type="GO" id="GO:0036054">
    <property type="term" value="F:protein-malonyllysine demalonylase activity"/>
    <property type="evidence" value="ECO:0007669"/>
    <property type="project" value="InterPro"/>
</dbReference>
<dbReference type="EC" id="2.3.1.286" evidence="3"/>
<feature type="region of interest" description="Disordered" evidence="5">
    <location>
        <begin position="159"/>
        <end position="182"/>
    </location>
</feature>
<evidence type="ECO:0000259" key="6">
    <source>
        <dbReference type="PROSITE" id="PS50305"/>
    </source>
</evidence>
<dbReference type="Gene3D" id="3.40.50.1220">
    <property type="entry name" value="TPP-binding domain"/>
    <property type="match status" value="1"/>
</dbReference>
<accession>A0A517YPV1</accession>
<keyword evidence="3" id="KW-0963">Cytoplasm</keyword>
<comment type="subcellular location">
    <subcellularLocation>
        <location evidence="3">Cytoplasm</location>
    </subcellularLocation>
</comment>
<dbReference type="PROSITE" id="PS50305">
    <property type="entry name" value="SIRTUIN"/>
    <property type="match status" value="1"/>
</dbReference>
<dbReference type="Proteomes" id="UP000317369">
    <property type="component" value="Chromosome"/>
</dbReference>
<feature type="binding site" evidence="3">
    <location>
        <position position="78"/>
    </location>
    <ligand>
        <name>substrate</name>
    </ligand>
</feature>
<dbReference type="RefSeq" id="WP_145073515.1">
    <property type="nucleotide sequence ID" value="NZ_CP036425.1"/>
</dbReference>
<keyword evidence="1" id="KW-0808">Transferase</keyword>
<comment type="domain">
    <text evidence="3">2 residues (Tyr-75 and Arg-78) present in a large hydrophobic pocket are probably involved in substrate specificity. They are important for desuccinylation activity, but dispensable for deacetylation activity.</text>
</comment>
<organism evidence="7 8">
    <name type="scientific">Poriferisphaera corsica</name>
    <dbReference type="NCBI Taxonomy" id="2528020"/>
    <lineage>
        <taxon>Bacteria</taxon>
        <taxon>Pseudomonadati</taxon>
        <taxon>Planctomycetota</taxon>
        <taxon>Phycisphaerae</taxon>
        <taxon>Phycisphaerales</taxon>
        <taxon>Phycisphaeraceae</taxon>
        <taxon>Poriferisphaera</taxon>
    </lineage>
</organism>
<feature type="active site" description="Proton acceptor" evidence="3">
    <location>
        <position position="131"/>
    </location>
</feature>
<dbReference type="PANTHER" id="PTHR11085:SF10">
    <property type="entry name" value="NAD-DEPENDENT PROTEIN DEACYLASE SIRTUIN-5, MITOCHONDRIAL-RELATED"/>
    <property type="match status" value="1"/>
</dbReference>
<dbReference type="InterPro" id="IPR050134">
    <property type="entry name" value="NAD-dep_sirtuin_deacylases"/>
</dbReference>
<dbReference type="OrthoDB" id="9800582at2"/>
<evidence type="ECO:0000313" key="8">
    <source>
        <dbReference type="Proteomes" id="UP000317369"/>
    </source>
</evidence>
<comment type="similarity">
    <text evidence="3">Belongs to the sirtuin family. Class III subfamily.</text>
</comment>
<dbReference type="Gene3D" id="3.30.1600.10">
    <property type="entry name" value="SIR2/SIRT2 'Small Domain"/>
    <property type="match status" value="1"/>
</dbReference>
<keyword evidence="7" id="KW-0378">Hydrolase</keyword>
<comment type="catalytic activity">
    <reaction evidence="3">
        <text>N(6)-succinyl-L-lysyl-[protein] + NAD(+) + H2O = 2''-O-succinyl-ADP-D-ribose + nicotinamide + L-lysyl-[protein]</text>
        <dbReference type="Rhea" id="RHEA:47668"/>
        <dbReference type="Rhea" id="RHEA-COMP:9752"/>
        <dbReference type="Rhea" id="RHEA-COMP:11877"/>
        <dbReference type="ChEBI" id="CHEBI:15377"/>
        <dbReference type="ChEBI" id="CHEBI:17154"/>
        <dbReference type="ChEBI" id="CHEBI:29969"/>
        <dbReference type="ChEBI" id="CHEBI:57540"/>
        <dbReference type="ChEBI" id="CHEBI:87830"/>
        <dbReference type="ChEBI" id="CHEBI:87832"/>
    </reaction>
</comment>
<dbReference type="GO" id="GO:0005737">
    <property type="term" value="C:cytoplasm"/>
    <property type="evidence" value="ECO:0007669"/>
    <property type="project" value="UniProtKB-SubCell"/>
</dbReference>
<gene>
    <name evidence="3 7" type="primary">cobB</name>
    <name evidence="7" type="ORF">KS4_02850</name>
</gene>
<name>A0A517YPV1_9BACT</name>
<evidence type="ECO:0000256" key="4">
    <source>
        <dbReference type="PROSITE-ProRule" id="PRU00236"/>
    </source>
</evidence>
<sequence length="278" mass="30133">MANHKIDGRLIEVLRRATSGRRGKVVVLTGAGVSAGSGVPTFRDALTGLWAKYDPMALATPGAFAKDPALVSEWYDMRRMMVLGCEPNEGHRALVRLEDLMKKKGGAFCLLTQNVDRLHQRAGSETVVELHGSLLVWRDELTGEEVLCDGKENLPSYPWIREDEEKGHESNRGSKGGSRGGMGMMRPGVVWFGEMLPEEAVRAADEAVGSLEEGDVFLSVGTSGVVYPAAGYMDEAKRRGAVTVEVNLERTALSDGVDWCLLGRSEEVLGALVEEVMG</sequence>
<dbReference type="InterPro" id="IPR026591">
    <property type="entry name" value="Sirtuin_cat_small_dom_sf"/>
</dbReference>
<dbReference type="GO" id="GO:0017136">
    <property type="term" value="F:histone deacetylase activity, NAD-dependent"/>
    <property type="evidence" value="ECO:0007669"/>
    <property type="project" value="TreeGrafter"/>
</dbReference>
<keyword evidence="8" id="KW-1185">Reference proteome</keyword>
<feature type="compositionally biased region" description="Basic and acidic residues" evidence="5">
    <location>
        <begin position="160"/>
        <end position="172"/>
    </location>
</feature>
<dbReference type="InterPro" id="IPR003000">
    <property type="entry name" value="Sirtuin"/>
</dbReference>
<feature type="binding site" evidence="3">
    <location>
        <position position="265"/>
    </location>
    <ligand>
        <name>NAD(+)</name>
        <dbReference type="ChEBI" id="CHEBI:57540"/>
    </ligand>
</feature>
<dbReference type="HAMAP" id="MF_01121">
    <property type="entry name" value="Sirtuin_ClassIII"/>
    <property type="match status" value="1"/>
</dbReference>
<proteinExistence type="inferred from homology"/>
<dbReference type="InterPro" id="IPR027546">
    <property type="entry name" value="Sirtuin_class_III"/>
</dbReference>
<comment type="catalytic activity">
    <reaction evidence="3">
        <text>N(6)-acetyl-L-lysyl-[protein] + NAD(+) + H2O = 2''-O-acetyl-ADP-D-ribose + nicotinamide + L-lysyl-[protein]</text>
        <dbReference type="Rhea" id="RHEA:43636"/>
        <dbReference type="Rhea" id="RHEA-COMP:9752"/>
        <dbReference type="Rhea" id="RHEA-COMP:10731"/>
        <dbReference type="ChEBI" id="CHEBI:15377"/>
        <dbReference type="ChEBI" id="CHEBI:17154"/>
        <dbReference type="ChEBI" id="CHEBI:29969"/>
        <dbReference type="ChEBI" id="CHEBI:57540"/>
        <dbReference type="ChEBI" id="CHEBI:61930"/>
        <dbReference type="ChEBI" id="CHEBI:83767"/>
        <dbReference type="EC" id="2.3.1.286"/>
    </reaction>
</comment>
<evidence type="ECO:0000256" key="5">
    <source>
        <dbReference type="SAM" id="MobiDB-lite"/>
    </source>
</evidence>
<reference evidence="7 8" key="1">
    <citation type="submission" date="2019-02" db="EMBL/GenBank/DDBJ databases">
        <title>Deep-cultivation of Planctomycetes and their phenomic and genomic characterization uncovers novel biology.</title>
        <authorList>
            <person name="Wiegand S."/>
            <person name="Jogler M."/>
            <person name="Boedeker C."/>
            <person name="Pinto D."/>
            <person name="Vollmers J."/>
            <person name="Rivas-Marin E."/>
            <person name="Kohn T."/>
            <person name="Peeters S.H."/>
            <person name="Heuer A."/>
            <person name="Rast P."/>
            <person name="Oberbeckmann S."/>
            <person name="Bunk B."/>
            <person name="Jeske O."/>
            <person name="Meyerdierks A."/>
            <person name="Storesund J.E."/>
            <person name="Kallscheuer N."/>
            <person name="Luecker S."/>
            <person name="Lage O.M."/>
            <person name="Pohl T."/>
            <person name="Merkel B.J."/>
            <person name="Hornburger P."/>
            <person name="Mueller R.-W."/>
            <person name="Bruemmer F."/>
            <person name="Labrenz M."/>
            <person name="Spormann A.M."/>
            <person name="Op den Camp H."/>
            <person name="Overmann J."/>
            <person name="Amann R."/>
            <person name="Jetten M.S.M."/>
            <person name="Mascher T."/>
            <person name="Medema M.H."/>
            <person name="Devos D.P."/>
            <person name="Kaster A.-K."/>
            <person name="Ovreas L."/>
            <person name="Rohde M."/>
            <person name="Galperin M.Y."/>
            <person name="Jogler C."/>
        </authorList>
    </citation>
    <scope>NUCLEOTIDE SEQUENCE [LARGE SCALE GENOMIC DNA]</scope>
    <source>
        <strain evidence="7 8">KS4</strain>
    </source>
</reference>
<dbReference type="InterPro" id="IPR029035">
    <property type="entry name" value="DHS-like_NAD/FAD-binding_dom"/>
</dbReference>
<dbReference type="InterPro" id="IPR026590">
    <property type="entry name" value="Ssirtuin_cat_dom"/>
</dbReference>